<evidence type="ECO:0000256" key="6">
    <source>
        <dbReference type="ARBA" id="ARBA00022968"/>
    </source>
</evidence>
<dbReference type="PANTHER" id="PTHR11214:SF364">
    <property type="entry name" value="HEXOSYLTRANSFERASE"/>
    <property type="match status" value="1"/>
</dbReference>
<reference evidence="11" key="2">
    <citation type="journal article" date="2021" name="Genome Biol. Evol.">
        <title>Developing a high-quality reference genome for a parasitic bivalve with doubly uniparental inheritance (Bivalvia: Unionida).</title>
        <authorList>
            <person name="Smith C.H."/>
        </authorList>
    </citation>
    <scope>NUCLEOTIDE SEQUENCE</scope>
    <source>
        <strain evidence="11">CHS0354</strain>
        <tissue evidence="11">Mantle</tissue>
    </source>
</reference>
<organism evidence="11 12">
    <name type="scientific">Potamilus streckersoni</name>
    <dbReference type="NCBI Taxonomy" id="2493646"/>
    <lineage>
        <taxon>Eukaryota</taxon>
        <taxon>Metazoa</taxon>
        <taxon>Spiralia</taxon>
        <taxon>Lophotrochozoa</taxon>
        <taxon>Mollusca</taxon>
        <taxon>Bivalvia</taxon>
        <taxon>Autobranchia</taxon>
        <taxon>Heteroconchia</taxon>
        <taxon>Palaeoheterodonta</taxon>
        <taxon>Unionida</taxon>
        <taxon>Unionoidea</taxon>
        <taxon>Unionidae</taxon>
        <taxon>Ambleminae</taxon>
        <taxon>Lampsilini</taxon>
        <taxon>Potamilus</taxon>
    </lineage>
</organism>
<evidence type="ECO:0000313" key="12">
    <source>
        <dbReference type="Proteomes" id="UP001195483"/>
    </source>
</evidence>
<evidence type="ECO:0000256" key="5">
    <source>
        <dbReference type="ARBA" id="ARBA00022692"/>
    </source>
</evidence>
<dbReference type="GO" id="GO:0006493">
    <property type="term" value="P:protein O-linked glycosylation"/>
    <property type="evidence" value="ECO:0007669"/>
    <property type="project" value="TreeGrafter"/>
</dbReference>
<dbReference type="Gene3D" id="3.90.550.50">
    <property type="match status" value="1"/>
</dbReference>
<dbReference type="AlphaFoldDB" id="A0AAE0TBW8"/>
<keyword evidence="9 10" id="KW-0472">Membrane</keyword>
<evidence type="ECO:0000256" key="2">
    <source>
        <dbReference type="ARBA" id="ARBA00008661"/>
    </source>
</evidence>
<evidence type="ECO:0000256" key="4">
    <source>
        <dbReference type="ARBA" id="ARBA00022679"/>
    </source>
</evidence>
<comment type="caution">
    <text evidence="11">The sequence shown here is derived from an EMBL/GenBank/DDBJ whole genome shotgun (WGS) entry which is preliminary data.</text>
</comment>
<dbReference type="InterPro" id="IPR002659">
    <property type="entry name" value="Glyco_trans_31"/>
</dbReference>
<evidence type="ECO:0000256" key="7">
    <source>
        <dbReference type="ARBA" id="ARBA00022989"/>
    </source>
</evidence>
<comment type="similarity">
    <text evidence="2 10">Belongs to the glycosyltransferase 31 family.</text>
</comment>
<keyword evidence="5 10" id="KW-0812">Transmembrane</keyword>
<dbReference type="PANTHER" id="PTHR11214">
    <property type="entry name" value="BETA-1,3-N-ACETYLGLUCOSAMINYLTRANSFERASE"/>
    <property type="match status" value="1"/>
</dbReference>
<evidence type="ECO:0000256" key="10">
    <source>
        <dbReference type="RuleBase" id="RU363063"/>
    </source>
</evidence>
<keyword evidence="8 10" id="KW-0333">Golgi apparatus</keyword>
<gene>
    <name evidence="11" type="ORF">CHS0354_011116</name>
</gene>
<reference evidence="11" key="3">
    <citation type="submission" date="2023-05" db="EMBL/GenBank/DDBJ databases">
        <authorList>
            <person name="Smith C.H."/>
        </authorList>
    </citation>
    <scope>NUCLEOTIDE SEQUENCE</scope>
    <source>
        <strain evidence="11">CHS0354</strain>
        <tissue evidence="11">Mantle</tissue>
    </source>
</reference>
<keyword evidence="7 10" id="KW-1133">Transmembrane helix</keyword>
<evidence type="ECO:0000256" key="3">
    <source>
        <dbReference type="ARBA" id="ARBA00022676"/>
    </source>
</evidence>
<name>A0AAE0TBW8_9BIVA</name>
<dbReference type="Pfam" id="PF01762">
    <property type="entry name" value="Galactosyl_T"/>
    <property type="match status" value="1"/>
</dbReference>
<evidence type="ECO:0000256" key="9">
    <source>
        <dbReference type="ARBA" id="ARBA00023136"/>
    </source>
</evidence>
<evidence type="ECO:0000313" key="11">
    <source>
        <dbReference type="EMBL" id="KAK3607580.1"/>
    </source>
</evidence>
<keyword evidence="12" id="KW-1185">Reference proteome</keyword>
<dbReference type="EC" id="2.4.1.-" evidence="10"/>
<keyword evidence="4" id="KW-0808">Transferase</keyword>
<evidence type="ECO:0000256" key="1">
    <source>
        <dbReference type="ARBA" id="ARBA00004323"/>
    </source>
</evidence>
<keyword evidence="3 10" id="KW-0328">Glycosyltransferase</keyword>
<reference evidence="11" key="1">
    <citation type="journal article" date="2021" name="Genome Biol. Evol.">
        <title>A High-Quality Reference Genome for a Parasitic Bivalve with Doubly Uniparental Inheritance (Bivalvia: Unionida).</title>
        <authorList>
            <person name="Smith C.H."/>
        </authorList>
    </citation>
    <scope>NUCLEOTIDE SEQUENCE</scope>
    <source>
        <strain evidence="11">CHS0354</strain>
    </source>
</reference>
<evidence type="ECO:0000256" key="8">
    <source>
        <dbReference type="ARBA" id="ARBA00023034"/>
    </source>
</evidence>
<proteinExistence type="inferred from homology"/>
<keyword evidence="6 10" id="KW-0735">Signal-anchor</keyword>
<comment type="subcellular location">
    <subcellularLocation>
        <location evidence="1 10">Golgi apparatus membrane</location>
        <topology evidence="1 10">Single-pass type II membrane protein</topology>
    </subcellularLocation>
</comment>
<accession>A0AAE0TBW8</accession>
<dbReference type="EMBL" id="JAEAOA010000687">
    <property type="protein sequence ID" value="KAK3607580.1"/>
    <property type="molecule type" value="Genomic_DNA"/>
</dbReference>
<dbReference type="GO" id="GO:0000139">
    <property type="term" value="C:Golgi membrane"/>
    <property type="evidence" value="ECO:0007669"/>
    <property type="project" value="UniProtKB-SubCell"/>
</dbReference>
<sequence length="378" mass="44353">MLLRRIAFRKKCRTLGFLIIAMITFVYVTIVSKSLERIKAPSKYFMVFTCNESTSNTHHQPEPSILPTSKIIKEIPRHISNVSEFAYPIMLWNNYLINNPDLCKMNNNILILIVVKTNPLNFERRSIIRDTWSNKAYFFGVIKVLFLMGNAQNETIQENISREFHEYLDILQGDFLDTYKNLTNKGVMGLRWITENCMQAKMIVKVDDDVVLDTYRLLEIVYPIYENKTRYILCNIFMGGKAPIVRDVKHKWYVKDSELKNIGLLDKKIYPPYCSGFTVILATDLIPAMFGIAHVTPFFWVDDVYLHGLLPMKAKRIDYVSLSRNYTFSYKQAMRCFSGKLPCNFLSIGETKLHEMRPLWNMIQTYHSRRIKKNTTRR</sequence>
<dbReference type="GO" id="GO:0016758">
    <property type="term" value="F:hexosyltransferase activity"/>
    <property type="evidence" value="ECO:0007669"/>
    <property type="project" value="InterPro"/>
</dbReference>
<protein>
    <recommendedName>
        <fullName evidence="10">Hexosyltransferase</fullName>
        <ecNumber evidence="10">2.4.1.-</ecNumber>
    </recommendedName>
</protein>
<feature type="transmembrane region" description="Helical" evidence="10">
    <location>
        <begin position="12"/>
        <end position="30"/>
    </location>
</feature>
<dbReference type="Proteomes" id="UP001195483">
    <property type="component" value="Unassembled WGS sequence"/>
</dbReference>